<accession>A0A3B4B8G2</accession>
<evidence type="ECO:0000256" key="1">
    <source>
        <dbReference type="ARBA" id="ARBA00004651"/>
    </source>
</evidence>
<feature type="transmembrane region" description="Helical" evidence="14">
    <location>
        <begin position="20"/>
        <end position="49"/>
    </location>
</feature>
<reference evidence="16" key="1">
    <citation type="submission" date="2025-08" db="UniProtKB">
        <authorList>
            <consortium name="Ensembl"/>
        </authorList>
    </citation>
    <scope>IDENTIFICATION</scope>
</reference>
<feature type="transmembrane region" description="Helical" evidence="14">
    <location>
        <begin position="96"/>
        <end position="118"/>
    </location>
</feature>
<keyword evidence="2 14" id="KW-1003">Cell membrane</keyword>
<evidence type="ECO:0000256" key="4">
    <source>
        <dbReference type="ARBA" id="ARBA00022692"/>
    </source>
</evidence>
<comment type="subcellular location">
    <subcellularLocation>
        <location evidence="1 14">Cell membrane</location>
        <topology evidence="1 14">Multi-pass membrane protein</topology>
    </subcellularLocation>
</comment>
<dbReference type="AlphaFoldDB" id="A0A3B4B8G2"/>
<dbReference type="GO" id="GO:0005549">
    <property type="term" value="F:odorant binding"/>
    <property type="evidence" value="ECO:0007669"/>
    <property type="project" value="TreeGrafter"/>
</dbReference>
<evidence type="ECO:0000256" key="9">
    <source>
        <dbReference type="ARBA" id="ARBA00023157"/>
    </source>
</evidence>
<dbReference type="InterPro" id="IPR000725">
    <property type="entry name" value="Olfact_rcpt"/>
</dbReference>
<keyword evidence="10 13" id="KW-0675">Receptor</keyword>
<protein>
    <recommendedName>
        <fullName evidence="14">Olfactory receptor</fullName>
    </recommendedName>
</protein>
<evidence type="ECO:0000256" key="11">
    <source>
        <dbReference type="ARBA" id="ARBA00023180"/>
    </source>
</evidence>
<evidence type="ECO:0000256" key="8">
    <source>
        <dbReference type="ARBA" id="ARBA00023136"/>
    </source>
</evidence>
<sequence length="311" mass="35857">MSNVTNFTHFMLTAYLDLGMFRYLVFLLLLVLYIMTLSSNLLLISVIVLNRTLAQPMYLFLCSLFLSELYGSTMLFPMLLHHVVWQLHQISVSFCFLQIYCLHSYATIEYLNLAVLSYDRYIAICFPLQYHSHMNRDRMIKLIVSAWLYGFFIVLTTEGITITLKLCDNKIPKVYCDNYSVVRMACSDISYVNIHGLIVTFVTIVIPFLYMLYTYVRILRVCFSGSKSLRQKALSTCMPHLVTIINFTIGGSFELVQSRFNMGGTPIAVRVFLSLYCISSQPLLSPLIYGFNISKLRSMCKGLLLSRLHQR</sequence>
<proteinExistence type="inferred from homology"/>
<evidence type="ECO:0000259" key="15">
    <source>
        <dbReference type="PROSITE" id="PS50262"/>
    </source>
</evidence>
<dbReference type="GO" id="GO:0004930">
    <property type="term" value="F:G protein-coupled receptor activity"/>
    <property type="evidence" value="ECO:0007669"/>
    <property type="project" value="UniProtKB-KW"/>
</dbReference>
<dbReference type="GO" id="GO:0004984">
    <property type="term" value="F:olfactory receptor activity"/>
    <property type="evidence" value="ECO:0007669"/>
    <property type="project" value="InterPro"/>
</dbReference>
<reference evidence="16" key="2">
    <citation type="submission" date="2025-09" db="UniProtKB">
        <authorList>
            <consortium name="Ensembl"/>
        </authorList>
    </citation>
    <scope>IDENTIFICATION</scope>
</reference>
<dbReference type="PROSITE" id="PS50262">
    <property type="entry name" value="G_PROTEIN_RECEP_F1_2"/>
    <property type="match status" value="1"/>
</dbReference>
<dbReference type="SUPFAM" id="SSF81321">
    <property type="entry name" value="Family A G protein-coupled receptor-like"/>
    <property type="match status" value="1"/>
</dbReference>
<dbReference type="InterPro" id="IPR017452">
    <property type="entry name" value="GPCR_Rhodpsn_7TM"/>
</dbReference>
<feature type="transmembrane region" description="Helical" evidence="14">
    <location>
        <begin position="237"/>
        <end position="255"/>
    </location>
</feature>
<keyword evidence="9" id="KW-1015">Disulfide bond</keyword>
<feature type="transmembrane region" description="Helical" evidence="14">
    <location>
        <begin position="267"/>
        <end position="291"/>
    </location>
</feature>
<dbReference type="GO" id="GO:0005886">
    <property type="term" value="C:plasma membrane"/>
    <property type="evidence" value="ECO:0007669"/>
    <property type="project" value="UniProtKB-SubCell"/>
</dbReference>
<keyword evidence="3 14" id="KW-0716">Sensory transduction</keyword>
<keyword evidence="6 14" id="KW-1133">Transmembrane helix</keyword>
<dbReference type="InterPro" id="IPR052921">
    <property type="entry name" value="GPCR1_Superfamily_Member"/>
</dbReference>
<dbReference type="PROSITE" id="PS00237">
    <property type="entry name" value="G_PROTEIN_RECEP_F1_1"/>
    <property type="match status" value="1"/>
</dbReference>
<dbReference type="Proteomes" id="UP000261520">
    <property type="component" value="Unplaced"/>
</dbReference>
<dbReference type="PRINTS" id="PR00237">
    <property type="entry name" value="GPCRRHODOPSN"/>
</dbReference>
<evidence type="ECO:0000256" key="5">
    <source>
        <dbReference type="ARBA" id="ARBA00022725"/>
    </source>
</evidence>
<evidence type="ECO:0000256" key="2">
    <source>
        <dbReference type="ARBA" id="ARBA00022475"/>
    </source>
</evidence>
<comment type="similarity">
    <text evidence="13">Belongs to the G-protein coupled receptor 1 family.</text>
</comment>
<evidence type="ECO:0000256" key="10">
    <source>
        <dbReference type="ARBA" id="ARBA00023170"/>
    </source>
</evidence>
<dbReference type="PANTHER" id="PTHR26451:SF885">
    <property type="entry name" value="OLFACTORY RECEPTOR"/>
    <property type="match status" value="1"/>
</dbReference>
<feature type="transmembrane region" description="Helical" evidence="14">
    <location>
        <begin position="194"/>
        <end position="216"/>
    </location>
</feature>
<dbReference type="Gene3D" id="1.20.1070.10">
    <property type="entry name" value="Rhodopsin 7-helix transmembrane proteins"/>
    <property type="match status" value="1"/>
</dbReference>
<organism evidence="16 17">
    <name type="scientific">Periophthalmus magnuspinnatus</name>
    <dbReference type="NCBI Taxonomy" id="409849"/>
    <lineage>
        <taxon>Eukaryota</taxon>
        <taxon>Metazoa</taxon>
        <taxon>Chordata</taxon>
        <taxon>Craniata</taxon>
        <taxon>Vertebrata</taxon>
        <taxon>Euteleostomi</taxon>
        <taxon>Actinopterygii</taxon>
        <taxon>Neopterygii</taxon>
        <taxon>Teleostei</taxon>
        <taxon>Neoteleostei</taxon>
        <taxon>Acanthomorphata</taxon>
        <taxon>Gobiaria</taxon>
        <taxon>Gobiiformes</taxon>
        <taxon>Gobioidei</taxon>
        <taxon>Gobiidae</taxon>
        <taxon>Oxudercinae</taxon>
        <taxon>Periophthalmus</taxon>
    </lineage>
</organism>
<feature type="transmembrane region" description="Helical" evidence="14">
    <location>
        <begin position="56"/>
        <end position="76"/>
    </location>
</feature>
<keyword evidence="4 13" id="KW-0812">Transmembrane</keyword>
<dbReference type="Pfam" id="PF13853">
    <property type="entry name" value="7tm_4"/>
    <property type="match status" value="1"/>
</dbReference>
<keyword evidence="8 14" id="KW-0472">Membrane</keyword>
<evidence type="ECO:0000256" key="7">
    <source>
        <dbReference type="ARBA" id="ARBA00023040"/>
    </source>
</evidence>
<evidence type="ECO:0000256" key="13">
    <source>
        <dbReference type="RuleBase" id="RU000688"/>
    </source>
</evidence>
<dbReference type="Ensembl" id="ENSPMGT00000027675.1">
    <property type="protein sequence ID" value="ENSPMGP00000025987.1"/>
    <property type="gene ID" value="ENSPMGG00000020951.1"/>
</dbReference>
<evidence type="ECO:0000256" key="6">
    <source>
        <dbReference type="ARBA" id="ARBA00022989"/>
    </source>
</evidence>
<keyword evidence="12 13" id="KW-0807">Transducer</keyword>
<evidence type="ECO:0000256" key="3">
    <source>
        <dbReference type="ARBA" id="ARBA00022606"/>
    </source>
</evidence>
<name>A0A3B4B8G2_9GOBI</name>
<feature type="domain" description="G-protein coupled receptors family 1 profile" evidence="15">
    <location>
        <begin position="39"/>
        <end position="289"/>
    </location>
</feature>
<keyword evidence="5 14" id="KW-0552">Olfaction</keyword>
<dbReference type="InterPro" id="IPR000276">
    <property type="entry name" value="GPCR_Rhodpsn"/>
</dbReference>
<evidence type="ECO:0000256" key="12">
    <source>
        <dbReference type="ARBA" id="ARBA00023224"/>
    </source>
</evidence>
<dbReference type="PANTHER" id="PTHR26451">
    <property type="entry name" value="G_PROTEIN_RECEP_F1_2 DOMAIN-CONTAINING PROTEIN"/>
    <property type="match status" value="1"/>
</dbReference>
<keyword evidence="17" id="KW-1185">Reference proteome</keyword>
<evidence type="ECO:0000256" key="14">
    <source>
        <dbReference type="RuleBase" id="RU363047"/>
    </source>
</evidence>
<evidence type="ECO:0000313" key="17">
    <source>
        <dbReference type="Proteomes" id="UP000261520"/>
    </source>
</evidence>
<keyword evidence="11" id="KW-0325">Glycoprotein</keyword>
<feature type="transmembrane region" description="Helical" evidence="14">
    <location>
        <begin position="139"/>
        <end position="156"/>
    </location>
</feature>
<dbReference type="STRING" id="409849.ENSPMGP00000025987"/>
<dbReference type="FunFam" id="1.20.1070.10:FF:000024">
    <property type="entry name" value="Olfactory receptor"/>
    <property type="match status" value="1"/>
</dbReference>
<keyword evidence="7 13" id="KW-0297">G-protein coupled receptor</keyword>
<dbReference type="PRINTS" id="PR00245">
    <property type="entry name" value="OLFACTORYR"/>
</dbReference>
<evidence type="ECO:0000313" key="16">
    <source>
        <dbReference type="Ensembl" id="ENSPMGP00000025987.1"/>
    </source>
</evidence>